<evidence type="ECO:0000259" key="20">
    <source>
        <dbReference type="Pfam" id="PF00391"/>
    </source>
</evidence>
<dbReference type="EMBL" id="CP000251">
    <property type="protein sequence ID" value="ABC79930.1"/>
    <property type="molecule type" value="Genomic_DNA"/>
</dbReference>
<evidence type="ECO:0000256" key="2">
    <source>
        <dbReference type="ARBA" id="ARBA00001946"/>
    </source>
</evidence>
<dbReference type="Proteomes" id="UP000001935">
    <property type="component" value="Chromosome"/>
</dbReference>
<evidence type="ECO:0000256" key="4">
    <source>
        <dbReference type="ARBA" id="ARBA00007837"/>
    </source>
</evidence>
<keyword evidence="11 16" id="KW-0598">Phosphotransferase system</keyword>
<reference evidence="23 24" key="1">
    <citation type="submission" date="2006-01" db="EMBL/GenBank/DDBJ databases">
        <title>Complete sequence of Anaeromyxobacter dehalogenans 2CP-C.</title>
        <authorList>
            <consortium name="US DOE Joint Genome Institute"/>
            <person name="Copeland A."/>
            <person name="Lucas S."/>
            <person name="Lapidus A."/>
            <person name="Barry K."/>
            <person name="Detter J.C."/>
            <person name="Glavina T."/>
            <person name="Hammon N."/>
            <person name="Israni S."/>
            <person name="Pitluck S."/>
            <person name="Brettin T."/>
            <person name="Bruce D."/>
            <person name="Han C."/>
            <person name="Tapia R."/>
            <person name="Gilna P."/>
            <person name="Kiss H."/>
            <person name="Schmutz J."/>
            <person name="Larimer F."/>
            <person name="Land M."/>
            <person name="Kyrpides N."/>
            <person name="Anderson I."/>
            <person name="Sanford R.A."/>
            <person name="Ritalahti K.M."/>
            <person name="Thomas H.S."/>
            <person name="Kirby J.R."/>
            <person name="Zhulin I.B."/>
            <person name="Loeffler F.E."/>
            <person name="Richardson P."/>
        </authorList>
    </citation>
    <scope>NUCLEOTIDE SEQUENCE [LARGE SCALE GENOMIC DNA]</scope>
    <source>
        <strain evidence="23 24">2CP-C</strain>
    </source>
</reference>
<proteinExistence type="inferred from homology"/>
<dbReference type="Gene3D" id="3.50.30.10">
    <property type="entry name" value="Phosphohistidine domain"/>
    <property type="match status" value="1"/>
</dbReference>
<dbReference type="RefSeq" id="WP_011419213.1">
    <property type="nucleotide sequence ID" value="NC_007760.1"/>
</dbReference>
<dbReference type="SUPFAM" id="SSF51621">
    <property type="entry name" value="Phosphoenolpyruvate/pyruvate domain"/>
    <property type="match status" value="1"/>
</dbReference>
<feature type="active site" description="Proton donor" evidence="17">
    <location>
        <position position="511"/>
    </location>
</feature>
<dbReference type="InterPro" id="IPR015813">
    <property type="entry name" value="Pyrv/PenolPyrv_kinase-like_dom"/>
</dbReference>
<comment type="function">
    <text evidence="16">General (non sugar-specific) component of the phosphoenolpyruvate-dependent sugar phosphotransferase system (sugar PTS). This major carbohydrate active-transport system catalyzes the phosphorylation of incoming sugar substrates concomitantly with their translocation across the cell membrane. Enzyme I transfers the phosphoryl group from phosphoenolpyruvate (PEP) to the phosphoryl carrier protein (HPr).</text>
</comment>
<feature type="active site" description="Tele-phosphohistidine intermediate" evidence="17">
    <location>
        <position position="200"/>
    </location>
</feature>
<dbReference type="GO" id="GO:0005737">
    <property type="term" value="C:cytoplasm"/>
    <property type="evidence" value="ECO:0007669"/>
    <property type="project" value="UniProtKB-SubCell"/>
</dbReference>
<dbReference type="KEGG" id="ade:Adeh_0153"/>
<dbReference type="Pfam" id="PF05524">
    <property type="entry name" value="PEP-utilisers_N"/>
    <property type="match status" value="1"/>
</dbReference>
<protein>
    <recommendedName>
        <fullName evidence="6 16">Phosphoenolpyruvate-protein phosphotransferase</fullName>
        <ecNumber evidence="5 16">2.7.3.9</ecNumber>
    </recommendedName>
    <alternativeName>
        <fullName evidence="15 16">Phosphotransferase system, enzyme I</fullName>
    </alternativeName>
</protein>
<evidence type="ECO:0000256" key="5">
    <source>
        <dbReference type="ARBA" id="ARBA00012232"/>
    </source>
</evidence>
<dbReference type="SUPFAM" id="SSF52009">
    <property type="entry name" value="Phosphohistidine domain"/>
    <property type="match status" value="1"/>
</dbReference>
<dbReference type="GO" id="GO:0046872">
    <property type="term" value="F:metal ion binding"/>
    <property type="evidence" value="ECO:0007669"/>
    <property type="project" value="UniProtKB-KW"/>
</dbReference>
<keyword evidence="13 16" id="KW-0418">Kinase</keyword>
<dbReference type="AlphaFoldDB" id="Q2IM99"/>
<evidence type="ECO:0000256" key="14">
    <source>
        <dbReference type="ARBA" id="ARBA00022842"/>
    </source>
</evidence>
<dbReference type="HOGENOM" id="CLU_007308_7_0_7"/>
<evidence type="ECO:0000256" key="11">
    <source>
        <dbReference type="ARBA" id="ARBA00022683"/>
    </source>
</evidence>
<keyword evidence="14 16" id="KW-0460">Magnesium</keyword>
<comment type="catalytic activity">
    <reaction evidence="1 16">
        <text>L-histidyl-[protein] + phosphoenolpyruvate = N(pros)-phospho-L-histidyl-[protein] + pyruvate</text>
        <dbReference type="Rhea" id="RHEA:23880"/>
        <dbReference type="Rhea" id="RHEA-COMP:9745"/>
        <dbReference type="Rhea" id="RHEA-COMP:9746"/>
        <dbReference type="ChEBI" id="CHEBI:15361"/>
        <dbReference type="ChEBI" id="CHEBI:29979"/>
        <dbReference type="ChEBI" id="CHEBI:58702"/>
        <dbReference type="ChEBI" id="CHEBI:64837"/>
        <dbReference type="EC" id="2.7.3.9"/>
    </reaction>
</comment>
<keyword evidence="7 16" id="KW-0813">Transport</keyword>
<evidence type="ECO:0000259" key="22">
    <source>
        <dbReference type="Pfam" id="PF05524"/>
    </source>
</evidence>
<dbReference type="PIRSF" id="PIRSF000732">
    <property type="entry name" value="PTS_enzyme_I"/>
    <property type="match status" value="1"/>
</dbReference>
<feature type="binding site" evidence="18">
    <location>
        <position position="307"/>
    </location>
    <ligand>
        <name>phosphoenolpyruvate</name>
        <dbReference type="ChEBI" id="CHEBI:58702"/>
    </ligand>
</feature>
<keyword evidence="9 16" id="KW-0762">Sugar transport</keyword>
<dbReference type="Pfam" id="PF00391">
    <property type="entry name" value="PEP-utilizers"/>
    <property type="match status" value="1"/>
</dbReference>
<dbReference type="InterPro" id="IPR018274">
    <property type="entry name" value="PEP_util_AS"/>
</dbReference>
<dbReference type="InterPro" id="IPR040442">
    <property type="entry name" value="Pyrv_kinase-like_dom_sf"/>
</dbReference>
<evidence type="ECO:0000256" key="12">
    <source>
        <dbReference type="ARBA" id="ARBA00022723"/>
    </source>
</evidence>
<evidence type="ECO:0000256" key="13">
    <source>
        <dbReference type="ARBA" id="ARBA00022777"/>
    </source>
</evidence>
<dbReference type="GO" id="GO:0016301">
    <property type="term" value="F:kinase activity"/>
    <property type="evidence" value="ECO:0007669"/>
    <property type="project" value="UniProtKB-KW"/>
</dbReference>
<dbReference type="PRINTS" id="PR01736">
    <property type="entry name" value="PHPHTRNFRASE"/>
</dbReference>
<comment type="cofactor">
    <cofactor evidence="2 16 19">
        <name>Mg(2+)</name>
        <dbReference type="ChEBI" id="CHEBI:18420"/>
    </cofactor>
</comment>
<dbReference type="InterPro" id="IPR036637">
    <property type="entry name" value="Phosphohistidine_dom_sf"/>
</dbReference>
<dbReference type="EC" id="2.7.3.9" evidence="5 16"/>
<evidence type="ECO:0000313" key="23">
    <source>
        <dbReference type="EMBL" id="ABC79930.1"/>
    </source>
</evidence>
<feature type="domain" description="PEP-utilising enzyme C-terminal" evidence="21">
    <location>
        <begin position="267"/>
        <end position="549"/>
    </location>
</feature>
<dbReference type="OrthoDB" id="9765468at2"/>
<feature type="binding site" evidence="19">
    <location>
        <position position="440"/>
    </location>
    <ligand>
        <name>Mg(2+)</name>
        <dbReference type="ChEBI" id="CHEBI:18420"/>
    </ligand>
</feature>
<evidence type="ECO:0000259" key="21">
    <source>
        <dbReference type="Pfam" id="PF02896"/>
    </source>
</evidence>
<evidence type="ECO:0000256" key="19">
    <source>
        <dbReference type="PIRSR" id="PIRSR000732-3"/>
    </source>
</evidence>
<evidence type="ECO:0000256" key="7">
    <source>
        <dbReference type="ARBA" id="ARBA00022448"/>
    </source>
</evidence>
<gene>
    <name evidence="23" type="ordered locus">Adeh_0153</name>
</gene>
<evidence type="ECO:0000256" key="10">
    <source>
        <dbReference type="ARBA" id="ARBA00022679"/>
    </source>
</evidence>
<dbReference type="Gene3D" id="3.20.20.60">
    <property type="entry name" value="Phosphoenolpyruvate-binding domains"/>
    <property type="match status" value="1"/>
</dbReference>
<evidence type="ECO:0000256" key="6">
    <source>
        <dbReference type="ARBA" id="ARBA00016544"/>
    </source>
</evidence>
<keyword evidence="8 16" id="KW-0963">Cytoplasm</keyword>
<dbReference type="SUPFAM" id="SSF47831">
    <property type="entry name" value="Enzyme I of the PEP:sugar phosphotransferase system HPr-binding (sub)domain"/>
    <property type="match status" value="1"/>
</dbReference>
<keyword evidence="23" id="KW-0670">Pyruvate</keyword>
<dbReference type="InterPro" id="IPR023151">
    <property type="entry name" value="PEP_util_CS"/>
</dbReference>
<feature type="binding site" evidence="18">
    <location>
        <position position="474"/>
    </location>
    <ligand>
        <name>phosphoenolpyruvate</name>
        <dbReference type="ChEBI" id="CHEBI:58702"/>
    </ligand>
</feature>
<dbReference type="PROSITE" id="PS00370">
    <property type="entry name" value="PEP_ENZYMES_PHOS_SITE"/>
    <property type="match status" value="1"/>
</dbReference>
<dbReference type="PANTHER" id="PTHR46244">
    <property type="entry name" value="PHOSPHOENOLPYRUVATE-PROTEIN PHOSPHOTRANSFERASE"/>
    <property type="match status" value="1"/>
</dbReference>
<accession>Q2IM99</accession>
<dbReference type="PANTHER" id="PTHR46244:SF6">
    <property type="entry name" value="PHOSPHOENOLPYRUVATE-PROTEIN PHOSPHOTRANSFERASE"/>
    <property type="match status" value="1"/>
</dbReference>
<keyword evidence="10 16" id="KW-0808">Transferase</keyword>
<dbReference type="eggNOG" id="COG1080">
    <property type="taxonomic scope" value="Bacteria"/>
</dbReference>
<evidence type="ECO:0000313" key="24">
    <source>
        <dbReference type="Proteomes" id="UP000001935"/>
    </source>
</evidence>
<evidence type="ECO:0000256" key="16">
    <source>
        <dbReference type="PIRNR" id="PIRNR000732"/>
    </source>
</evidence>
<dbReference type="InterPro" id="IPR008279">
    <property type="entry name" value="PEP-util_enz_mobile_dom"/>
</dbReference>
<evidence type="ECO:0000256" key="3">
    <source>
        <dbReference type="ARBA" id="ARBA00004496"/>
    </source>
</evidence>
<evidence type="ECO:0000256" key="15">
    <source>
        <dbReference type="ARBA" id="ARBA00033235"/>
    </source>
</evidence>
<organism evidence="23 24">
    <name type="scientific">Anaeromyxobacter dehalogenans (strain 2CP-C)</name>
    <dbReference type="NCBI Taxonomy" id="290397"/>
    <lineage>
        <taxon>Bacteria</taxon>
        <taxon>Pseudomonadati</taxon>
        <taxon>Myxococcota</taxon>
        <taxon>Myxococcia</taxon>
        <taxon>Myxococcales</taxon>
        <taxon>Cystobacterineae</taxon>
        <taxon>Anaeromyxobacteraceae</taxon>
        <taxon>Anaeromyxobacter</taxon>
    </lineage>
</organism>
<evidence type="ECO:0000256" key="17">
    <source>
        <dbReference type="PIRSR" id="PIRSR000732-1"/>
    </source>
</evidence>
<dbReference type="InterPro" id="IPR006318">
    <property type="entry name" value="PTS_EI-like"/>
</dbReference>
<dbReference type="GO" id="GO:0008965">
    <property type="term" value="F:phosphoenolpyruvate-protein phosphotransferase activity"/>
    <property type="evidence" value="ECO:0007669"/>
    <property type="project" value="UniProtKB-EC"/>
</dbReference>
<dbReference type="InterPro" id="IPR050499">
    <property type="entry name" value="PEP-utilizing_PTS_enzyme"/>
</dbReference>
<dbReference type="InterPro" id="IPR008731">
    <property type="entry name" value="PTS_EIN"/>
</dbReference>
<feature type="binding site" evidence="19">
    <location>
        <position position="464"/>
    </location>
    <ligand>
        <name>Mg(2+)</name>
        <dbReference type="ChEBI" id="CHEBI:18420"/>
    </ligand>
</feature>
<dbReference type="NCBIfam" id="TIGR01417">
    <property type="entry name" value="PTS_I_fam"/>
    <property type="match status" value="1"/>
</dbReference>
<feature type="domain" description="PEP-utilising enzyme mobile" evidence="20">
    <location>
        <begin position="163"/>
        <end position="236"/>
    </location>
</feature>
<comment type="subcellular location">
    <subcellularLocation>
        <location evidence="3 16">Cytoplasm</location>
    </subcellularLocation>
</comment>
<keyword evidence="12 16" id="KW-0479">Metal-binding</keyword>
<dbReference type="InterPro" id="IPR000121">
    <property type="entry name" value="PEP_util_C"/>
</dbReference>
<sequence length="599" mass="65382">MSRSSATTLVGIGASPGIAIGRCWTIERRRVRTPKRRLTPEEVEGELARLRTSLEISDVQLAEVRGKVEEAQVPGSAEHTAIIDMHRMMLKDEMLVLEAQRQIREERLNAEWAVKRATRKIKNAFHEQADDYFKERRADVDFVGERIIKNLLGQAPDVEDVPPEGVIVVAHDLSPADTALLLHEHKVAAFVTDAGAKTSHTAIVARALEVPAVVGVGRVTAVAERGDWIVVDGARGLVVINPSPGERAGYEAAREKQLAGEQALLATRDLPARTLDDLTVRLAGNIEFAEEVPSLLAHGGEAVGLYRTEFLFMGRSDLPGEEEHYQNYRRILEALAPRPVTIRTFDLGGDKLPAGMRVTAENPALGLRAIRYCLRQPDMFRAQLRALLRASVHGNLRVMFPMISGVAELRAAKHALRQAADELRAEGVPFRQVPVGIMVELPSAAMIADRLAAECDFFSIGTNDLIQYTIGIDRQDKDVAYLYKPLHLAVLRLLKLICDAGRAAGVPVSMCGEMAGEPVNALVLLGLGVSELSMNGPSIPLVKRVVRAARAEEGRALVDRLLALTTADDIEHEVQAEMARRFPGLLDGDDEGPEPAGQG</sequence>
<name>Q2IM99_ANADE</name>
<dbReference type="InterPro" id="IPR036618">
    <property type="entry name" value="PtsI_HPr-bd_sf"/>
</dbReference>
<feature type="domain" description="Phosphotransferase system enzyme I N-terminal" evidence="22">
    <location>
        <begin position="11"/>
        <end position="136"/>
    </location>
</feature>
<feature type="binding site" evidence="18">
    <location>
        <position position="343"/>
    </location>
    <ligand>
        <name>phosphoenolpyruvate</name>
        <dbReference type="ChEBI" id="CHEBI:58702"/>
    </ligand>
</feature>
<evidence type="ECO:0000256" key="18">
    <source>
        <dbReference type="PIRSR" id="PIRSR000732-2"/>
    </source>
</evidence>
<evidence type="ECO:0000256" key="1">
    <source>
        <dbReference type="ARBA" id="ARBA00000683"/>
    </source>
</evidence>
<dbReference type="STRING" id="290397.Adeh_0153"/>
<evidence type="ECO:0000256" key="9">
    <source>
        <dbReference type="ARBA" id="ARBA00022597"/>
    </source>
</evidence>
<dbReference type="Gene3D" id="1.10.274.10">
    <property type="entry name" value="PtsI, HPr-binding domain"/>
    <property type="match status" value="1"/>
</dbReference>
<feature type="binding site" evidence="18">
    <location>
        <begin position="463"/>
        <end position="464"/>
    </location>
    <ligand>
        <name>phosphoenolpyruvate</name>
        <dbReference type="ChEBI" id="CHEBI:58702"/>
    </ligand>
</feature>
<dbReference type="InterPro" id="IPR024692">
    <property type="entry name" value="PTS_EI"/>
</dbReference>
<dbReference type="GO" id="GO:0009401">
    <property type="term" value="P:phosphoenolpyruvate-dependent sugar phosphotransferase system"/>
    <property type="evidence" value="ECO:0007669"/>
    <property type="project" value="UniProtKB-KW"/>
</dbReference>
<dbReference type="PROSITE" id="PS00742">
    <property type="entry name" value="PEP_ENZYMES_2"/>
    <property type="match status" value="1"/>
</dbReference>
<evidence type="ECO:0000256" key="8">
    <source>
        <dbReference type="ARBA" id="ARBA00022490"/>
    </source>
</evidence>
<comment type="similarity">
    <text evidence="4 16">Belongs to the PEP-utilizing enzyme family.</text>
</comment>
<dbReference type="Pfam" id="PF02896">
    <property type="entry name" value="PEP-utilizers_C"/>
    <property type="match status" value="1"/>
</dbReference>